<evidence type="ECO:0000313" key="1">
    <source>
        <dbReference type="EMBL" id="KAH7086175.1"/>
    </source>
</evidence>
<dbReference type="AlphaFoldDB" id="A0A8K0R393"/>
<keyword evidence="2" id="KW-1185">Reference proteome</keyword>
<protein>
    <submittedName>
        <fullName evidence="1">Uncharacterized protein</fullName>
    </submittedName>
</protein>
<sequence>MKMREVVYEHLSYFTLSLSSAELVPLREHYNAFPTCTWGRFSNGGSLASRIYRTSRIAHIHNAPMPAPFEGFSIQDIVFTQDLCCQTNTEFDEEWLDGDAWIHWNESRSASAPENSNLHHSSDSINTSIDGEETWATHYRCHVLPAEPSRLCHFNHPKAVAYLKSMQQELKIEGDAMNEPVLHSQLQPSLRDKHWCLPDSPEVMKHSNMLEEFTSSAGRDQLLRIDVEYGSLEDQVSAMLQVCVEAYKEDAGLDKKEDLLIEAYVRENVWWRYCA</sequence>
<comment type="caution">
    <text evidence="1">The sequence shown here is derived from an EMBL/GenBank/DDBJ whole genome shotgun (WGS) entry which is preliminary data.</text>
</comment>
<dbReference type="EMBL" id="JAGMVJ010000011">
    <property type="protein sequence ID" value="KAH7086175.1"/>
    <property type="molecule type" value="Genomic_DNA"/>
</dbReference>
<accession>A0A8K0R393</accession>
<proteinExistence type="predicted"/>
<dbReference type="Proteomes" id="UP000813461">
    <property type="component" value="Unassembled WGS sequence"/>
</dbReference>
<reference evidence="1" key="1">
    <citation type="journal article" date="2021" name="Nat. Commun.">
        <title>Genetic determinants of endophytism in the Arabidopsis root mycobiome.</title>
        <authorList>
            <person name="Mesny F."/>
            <person name="Miyauchi S."/>
            <person name="Thiergart T."/>
            <person name="Pickel B."/>
            <person name="Atanasova L."/>
            <person name="Karlsson M."/>
            <person name="Huettel B."/>
            <person name="Barry K.W."/>
            <person name="Haridas S."/>
            <person name="Chen C."/>
            <person name="Bauer D."/>
            <person name="Andreopoulos W."/>
            <person name="Pangilinan J."/>
            <person name="LaButti K."/>
            <person name="Riley R."/>
            <person name="Lipzen A."/>
            <person name="Clum A."/>
            <person name="Drula E."/>
            <person name="Henrissat B."/>
            <person name="Kohler A."/>
            <person name="Grigoriev I.V."/>
            <person name="Martin F.M."/>
            <person name="Hacquard S."/>
        </authorList>
    </citation>
    <scope>NUCLEOTIDE SEQUENCE</scope>
    <source>
        <strain evidence="1">MPI-SDFR-AT-0120</strain>
    </source>
</reference>
<evidence type="ECO:0000313" key="2">
    <source>
        <dbReference type="Proteomes" id="UP000813461"/>
    </source>
</evidence>
<gene>
    <name evidence="1" type="ORF">FB567DRAFT_602960</name>
</gene>
<name>A0A8K0R393_9PLEO</name>
<organism evidence="1 2">
    <name type="scientific">Paraphoma chrysanthemicola</name>
    <dbReference type="NCBI Taxonomy" id="798071"/>
    <lineage>
        <taxon>Eukaryota</taxon>
        <taxon>Fungi</taxon>
        <taxon>Dikarya</taxon>
        <taxon>Ascomycota</taxon>
        <taxon>Pezizomycotina</taxon>
        <taxon>Dothideomycetes</taxon>
        <taxon>Pleosporomycetidae</taxon>
        <taxon>Pleosporales</taxon>
        <taxon>Pleosporineae</taxon>
        <taxon>Phaeosphaeriaceae</taxon>
        <taxon>Paraphoma</taxon>
    </lineage>
</organism>